<feature type="region of interest" description="Disordered" evidence="6">
    <location>
        <begin position="195"/>
        <end position="222"/>
    </location>
</feature>
<dbReference type="RefSeq" id="WP_253838826.1">
    <property type="nucleotide sequence ID" value="NZ_JAMTCS010000013.1"/>
</dbReference>
<evidence type="ECO:0000256" key="2">
    <source>
        <dbReference type="ARBA" id="ARBA00012865"/>
    </source>
</evidence>
<dbReference type="InterPro" id="IPR023650">
    <property type="entry name" value="Beta-lactam_class-A_AS"/>
</dbReference>
<proteinExistence type="inferred from homology"/>
<protein>
    <recommendedName>
        <fullName evidence="2 5">Beta-lactamase</fullName>
        <ecNumber evidence="2 5">3.5.2.6</ecNumber>
    </recommendedName>
</protein>
<dbReference type="EMBL" id="JAMTCS010000013">
    <property type="protein sequence ID" value="MCP2266692.1"/>
    <property type="molecule type" value="Genomic_DNA"/>
</dbReference>
<evidence type="ECO:0000313" key="10">
    <source>
        <dbReference type="Proteomes" id="UP001139493"/>
    </source>
</evidence>
<evidence type="ECO:0000256" key="7">
    <source>
        <dbReference type="SAM" id="SignalP"/>
    </source>
</evidence>
<dbReference type="Proteomes" id="UP001139493">
    <property type="component" value="Unassembled WGS sequence"/>
</dbReference>
<dbReference type="GO" id="GO:0046677">
    <property type="term" value="P:response to antibiotic"/>
    <property type="evidence" value="ECO:0007669"/>
    <property type="project" value="UniProtKB-UniRule"/>
</dbReference>
<dbReference type="PROSITE" id="PS00146">
    <property type="entry name" value="BETA_LACTAMASE_A"/>
    <property type="match status" value="1"/>
</dbReference>
<dbReference type="NCBIfam" id="NF033103">
    <property type="entry name" value="bla_class_A"/>
    <property type="match status" value="1"/>
</dbReference>
<keyword evidence="3 5" id="KW-0378">Hydrolase</keyword>
<keyword evidence="4 5" id="KW-0046">Antibiotic resistance</keyword>
<evidence type="ECO:0000256" key="4">
    <source>
        <dbReference type="ARBA" id="ARBA00023251"/>
    </source>
</evidence>
<reference evidence="9" key="1">
    <citation type="submission" date="2022-06" db="EMBL/GenBank/DDBJ databases">
        <title>Genomic Encyclopedia of Archaeal and Bacterial Type Strains, Phase II (KMG-II): from individual species to whole genera.</title>
        <authorList>
            <person name="Goeker M."/>
        </authorList>
    </citation>
    <scope>NUCLEOTIDE SEQUENCE</scope>
    <source>
        <strain evidence="9">DSM 26652</strain>
    </source>
</reference>
<comment type="caution">
    <text evidence="9">The sequence shown here is derived from an EMBL/GenBank/DDBJ whole genome shotgun (WGS) entry which is preliminary data.</text>
</comment>
<evidence type="ECO:0000256" key="5">
    <source>
        <dbReference type="RuleBase" id="RU361140"/>
    </source>
</evidence>
<evidence type="ECO:0000256" key="6">
    <source>
        <dbReference type="SAM" id="MobiDB-lite"/>
    </source>
</evidence>
<gene>
    <name evidence="9" type="ORF">APR03_004062</name>
</gene>
<evidence type="ECO:0000256" key="3">
    <source>
        <dbReference type="ARBA" id="ARBA00022801"/>
    </source>
</evidence>
<feature type="region of interest" description="Disordered" evidence="6">
    <location>
        <begin position="37"/>
        <end position="64"/>
    </location>
</feature>
<dbReference type="EC" id="3.5.2.6" evidence="2 5"/>
<dbReference type="InterPro" id="IPR045155">
    <property type="entry name" value="Beta-lactam_cat"/>
</dbReference>
<comment type="similarity">
    <text evidence="1 5">Belongs to the class-A beta-lactamase family.</text>
</comment>
<dbReference type="Gene3D" id="3.40.710.10">
    <property type="entry name" value="DD-peptidase/beta-lactamase superfamily"/>
    <property type="match status" value="1"/>
</dbReference>
<dbReference type="GO" id="GO:0030655">
    <property type="term" value="P:beta-lactam antibiotic catabolic process"/>
    <property type="evidence" value="ECO:0007669"/>
    <property type="project" value="InterPro"/>
</dbReference>
<feature type="signal peptide" evidence="7">
    <location>
        <begin position="1"/>
        <end position="25"/>
    </location>
</feature>
<feature type="compositionally biased region" description="Basic and acidic residues" evidence="6">
    <location>
        <begin position="212"/>
        <end position="222"/>
    </location>
</feature>
<dbReference type="GO" id="GO:0008800">
    <property type="term" value="F:beta-lactamase activity"/>
    <property type="evidence" value="ECO:0007669"/>
    <property type="project" value="UniProtKB-UniRule"/>
</dbReference>
<feature type="domain" description="Beta-lactamase class A catalytic" evidence="8">
    <location>
        <begin position="85"/>
        <end position="300"/>
    </location>
</feature>
<name>A0A9X2G402_9MICO</name>
<comment type="catalytic activity">
    <reaction evidence="5">
        <text>a beta-lactam + H2O = a substituted beta-amino acid</text>
        <dbReference type="Rhea" id="RHEA:20401"/>
        <dbReference type="ChEBI" id="CHEBI:15377"/>
        <dbReference type="ChEBI" id="CHEBI:35627"/>
        <dbReference type="ChEBI" id="CHEBI:140347"/>
        <dbReference type="EC" id="3.5.2.6"/>
    </reaction>
</comment>
<evidence type="ECO:0000313" key="9">
    <source>
        <dbReference type="EMBL" id="MCP2266692.1"/>
    </source>
</evidence>
<accession>A0A9X2G402</accession>
<dbReference type="Pfam" id="PF13354">
    <property type="entry name" value="Beta-lactamase2"/>
    <property type="match status" value="1"/>
</dbReference>
<dbReference type="InterPro" id="IPR012338">
    <property type="entry name" value="Beta-lactam/transpept-like"/>
</dbReference>
<dbReference type="InterPro" id="IPR000871">
    <property type="entry name" value="Beta-lactam_class-A"/>
</dbReference>
<dbReference type="AlphaFoldDB" id="A0A9X2G402"/>
<dbReference type="PROSITE" id="PS51257">
    <property type="entry name" value="PROKAR_LIPOPROTEIN"/>
    <property type="match status" value="1"/>
</dbReference>
<dbReference type="SUPFAM" id="SSF56601">
    <property type="entry name" value="beta-lactamase/transpeptidase-like"/>
    <property type="match status" value="1"/>
</dbReference>
<feature type="chain" id="PRO_5040867685" description="Beta-lactamase" evidence="7">
    <location>
        <begin position="26"/>
        <end position="327"/>
    </location>
</feature>
<dbReference type="PANTHER" id="PTHR35333:SF3">
    <property type="entry name" value="BETA-LACTAMASE-TYPE TRANSPEPTIDASE FOLD CONTAINING PROTEIN"/>
    <property type="match status" value="1"/>
</dbReference>
<dbReference type="PRINTS" id="PR00118">
    <property type="entry name" value="BLACTAMASEA"/>
</dbReference>
<evidence type="ECO:0000259" key="8">
    <source>
        <dbReference type="Pfam" id="PF13354"/>
    </source>
</evidence>
<keyword evidence="10" id="KW-1185">Reference proteome</keyword>
<organism evidence="9 10">
    <name type="scientific">Promicromonospora thailandica</name>
    <dbReference type="NCBI Taxonomy" id="765201"/>
    <lineage>
        <taxon>Bacteria</taxon>
        <taxon>Bacillati</taxon>
        <taxon>Actinomycetota</taxon>
        <taxon>Actinomycetes</taxon>
        <taxon>Micrococcales</taxon>
        <taxon>Promicromonosporaceae</taxon>
        <taxon>Promicromonospora</taxon>
    </lineage>
</organism>
<keyword evidence="7" id="KW-0732">Signal</keyword>
<dbReference type="PANTHER" id="PTHR35333">
    <property type="entry name" value="BETA-LACTAMASE"/>
    <property type="match status" value="1"/>
</dbReference>
<sequence length="327" mass="33256">MHSRRLTHRAAVAVLALTAALTLGAALGGCSGGGAAAPDDTASAVTAPAPGPPDTGPDADPDADSAVDVRHEIADLEARYDAVVGLYALDTGTGRVAAHRADDRFAFASTYKALAAGALLERDGTAGLDRVVTYTADDLVPYSPVAERHVTDGLTVRQVIDAAVRESDNTAGNLLFDALGGPAGLQAALRAAGDGATVSARPEPDLNDVPAGDERDTSTPRALAEDLRAYALGDRLDDDARAVLVEALRGSTTGDGTIRAGVPDGWTVGSKTGTSAVGTRNDVGVVWPPDGDPVVLAVLTQLRDRDAEPDDALLAQVTAVAVRALTS</sequence>
<evidence type="ECO:0000256" key="1">
    <source>
        <dbReference type="ARBA" id="ARBA00009009"/>
    </source>
</evidence>